<keyword evidence="2" id="KW-1185">Reference proteome</keyword>
<dbReference type="AlphaFoldDB" id="A0AAU9NXC8"/>
<sequence>MLFLPTSLSTTEKLIPLTMHPLHIIVYDSGKISNLSLVLLDLKDGTIAAMLDDLPRTTVMVVDSLQNEDDDGCDPPQTETTATLVVDLPQTATMVFDTVINDGDDGC</sequence>
<proteinExistence type="predicted"/>
<evidence type="ECO:0008006" key="3">
    <source>
        <dbReference type="Google" id="ProtNLM"/>
    </source>
</evidence>
<protein>
    <recommendedName>
        <fullName evidence="3">Cleavage/polyadenylation specificity factor A subunit N-terminal domain-containing protein</fullName>
    </recommendedName>
</protein>
<gene>
    <name evidence="1" type="ORF">LVIROSA_LOCUS28400</name>
</gene>
<comment type="caution">
    <text evidence="1">The sequence shown here is derived from an EMBL/GenBank/DDBJ whole genome shotgun (WGS) entry which is preliminary data.</text>
</comment>
<reference evidence="1 2" key="1">
    <citation type="submission" date="2022-01" db="EMBL/GenBank/DDBJ databases">
        <authorList>
            <person name="Xiong W."/>
            <person name="Schranz E."/>
        </authorList>
    </citation>
    <scope>NUCLEOTIDE SEQUENCE [LARGE SCALE GENOMIC DNA]</scope>
</reference>
<evidence type="ECO:0000313" key="1">
    <source>
        <dbReference type="EMBL" id="CAH1442411.1"/>
    </source>
</evidence>
<dbReference type="Proteomes" id="UP001157418">
    <property type="component" value="Unassembled WGS sequence"/>
</dbReference>
<dbReference type="EMBL" id="CAKMRJ010005412">
    <property type="protein sequence ID" value="CAH1442411.1"/>
    <property type="molecule type" value="Genomic_DNA"/>
</dbReference>
<evidence type="ECO:0000313" key="2">
    <source>
        <dbReference type="Proteomes" id="UP001157418"/>
    </source>
</evidence>
<organism evidence="1 2">
    <name type="scientific">Lactuca virosa</name>
    <dbReference type="NCBI Taxonomy" id="75947"/>
    <lineage>
        <taxon>Eukaryota</taxon>
        <taxon>Viridiplantae</taxon>
        <taxon>Streptophyta</taxon>
        <taxon>Embryophyta</taxon>
        <taxon>Tracheophyta</taxon>
        <taxon>Spermatophyta</taxon>
        <taxon>Magnoliopsida</taxon>
        <taxon>eudicotyledons</taxon>
        <taxon>Gunneridae</taxon>
        <taxon>Pentapetalae</taxon>
        <taxon>asterids</taxon>
        <taxon>campanulids</taxon>
        <taxon>Asterales</taxon>
        <taxon>Asteraceae</taxon>
        <taxon>Cichorioideae</taxon>
        <taxon>Cichorieae</taxon>
        <taxon>Lactucinae</taxon>
        <taxon>Lactuca</taxon>
    </lineage>
</organism>
<name>A0AAU9NXC8_9ASTR</name>
<accession>A0AAU9NXC8</accession>